<evidence type="ECO:0000256" key="2">
    <source>
        <dbReference type="ARBA" id="ARBA00007696"/>
    </source>
</evidence>
<evidence type="ECO:0000313" key="7">
    <source>
        <dbReference type="Proteomes" id="UP000694544"/>
    </source>
</evidence>
<evidence type="ECO:0000256" key="5">
    <source>
        <dbReference type="SAM" id="MobiDB-lite"/>
    </source>
</evidence>
<evidence type="ECO:0000256" key="1">
    <source>
        <dbReference type="ARBA" id="ARBA00004123"/>
    </source>
</evidence>
<comment type="similarity">
    <text evidence="2">Belongs to the HMGN family.</text>
</comment>
<organism evidence="6 7">
    <name type="scientific">Moschus moschiferus</name>
    <name type="common">Siberian musk deer</name>
    <name type="synonym">Moschus sibiricus</name>
    <dbReference type="NCBI Taxonomy" id="68415"/>
    <lineage>
        <taxon>Eukaryota</taxon>
        <taxon>Metazoa</taxon>
        <taxon>Chordata</taxon>
        <taxon>Craniata</taxon>
        <taxon>Vertebrata</taxon>
        <taxon>Euteleostomi</taxon>
        <taxon>Mammalia</taxon>
        <taxon>Eutheria</taxon>
        <taxon>Laurasiatheria</taxon>
        <taxon>Artiodactyla</taxon>
        <taxon>Ruminantia</taxon>
        <taxon>Pecora</taxon>
        <taxon>Moschidae</taxon>
        <taxon>Moschus</taxon>
    </lineage>
</organism>
<evidence type="ECO:0000256" key="3">
    <source>
        <dbReference type="ARBA" id="ARBA00023125"/>
    </source>
</evidence>
<proteinExistence type="inferred from homology"/>
<keyword evidence="7" id="KW-1185">Reference proteome</keyword>
<evidence type="ECO:0000313" key="6">
    <source>
        <dbReference type="Ensembl" id="ENSMMSP00000014134.1"/>
    </source>
</evidence>
<feature type="compositionally biased region" description="Basic and acidic residues" evidence="5">
    <location>
        <begin position="24"/>
        <end position="50"/>
    </location>
</feature>
<name>A0A8C6DC03_MOSMO</name>
<reference evidence="6" key="2">
    <citation type="submission" date="2025-09" db="UniProtKB">
        <authorList>
            <consortium name="Ensembl"/>
        </authorList>
    </citation>
    <scope>IDENTIFICATION</scope>
</reference>
<feature type="compositionally biased region" description="Basic and acidic residues" evidence="5">
    <location>
        <begin position="72"/>
        <end position="91"/>
    </location>
</feature>
<dbReference type="InterPro" id="IPR000079">
    <property type="entry name" value="HMGN_fam"/>
</dbReference>
<dbReference type="Ensembl" id="ENSMMST00000015600.1">
    <property type="protein sequence ID" value="ENSMMSP00000014134.1"/>
    <property type="gene ID" value="ENSMMSG00000010807.1"/>
</dbReference>
<dbReference type="PANTHER" id="PTHR23087">
    <property type="entry name" value="NONHISTONE CHROMOSOMAL PROTEIN HMG"/>
    <property type="match status" value="1"/>
</dbReference>
<evidence type="ECO:0008006" key="8">
    <source>
        <dbReference type="Google" id="ProtNLM"/>
    </source>
</evidence>
<keyword evidence="3" id="KW-0238">DNA-binding</keyword>
<dbReference type="PANTHER" id="PTHR23087:SF12">
    <property type="entry name" value="NON-HISTONE CHROMOSOMAL PROTEIN HMG-14"/>
    <property type="match status" value="1"/>
</dbReference>
<feature type="region of interest" description="Disordered" evidence="5">
    <location>
        <begin position="1"/>
        <end position="91"/>
    </location>
</feature>
<dbReference type="SMART" id="SM00527">
    <property type="entry name" value="HMG17"/>
    <property type="match status" value="1"/>
</dbReference>
<dbReference type="Pfam" id="PF01101">
    <property type="entry name" value="HMG14_17"/>
    <property type="match status" value="1"/>
</dbReference>
<dbReference type="GO" id="GO:0006325">
    <property type="term" value="P:chromatin organization"/>
    <property type="evidence" value="ECO:0007669"/>
    <property type="project" value="TreeGrafter"/>
</dbReference>
<evidence type="ECO:0000256" key="4">
    <source>
        <dbReference type="ARBA" id="ARBA00023242"/>
    </source>
</evidence>
<dbReference type="GeneTree" id="ENSGT00950000182802"/>
<dbReference type="AlphaFoldDB" id="A0A8C6DC03"/>
<feature type="compositionally biased region" description="Basic residues" evidence="5">
    <location>
        <begin position="1"/>
        <end position="13"/>
    </location>
</feature>
<dbReference type="GO" id="GO:0031492">
    <property type="term" value="F:nucleosomal DNA binding"/>
    <property type="evidence" value="ECO:0007669"/>
    <property type="project" value="InterPro"/>
</dbReference>
<dbReference type="Proteomes" id="UP000694544">
    <property type="component" value="Unplaced"/>
</dbReference>
<dbReference type="PRINTS" id="PR00925">
    <property type="entry name" value="NONHISHMG17"/>
</dbReference>
<dbReference type="GO" id="GO:0005634">
    <property type="term" value="C:nucleus"/>
    <property type="evidence" value="ECO:0007669"/>
    <property type="project" value="UniProtKB-SubCell"/>
</dbReference>
<dbReference type="GO" id="GO:0000785">
    <property type="term" value="C:chromatin"/>
    <property type="evidence" value="ECO:0007669"/>
    <property type="project" value="InterPro"/>
</dbReference>
<comment type="subcellular location">
    <subcellularLocation>
        <location evidence="1">Nucleus</location>
    </subcellularLocation>
</comment>
<accession>A0A8C6DC03</accession>
<sequence>VPQRKVSPKRRSGRSSTKSAPVKVETKPKKVAGKDKSSDRKVQTKGEKGPVGKQVEVVNQETEDLPASNGETENKETPASDGVGKKEVTCD</sequence>
<keyword evidence="4" id="KW-0539">Nucleus</keyword>
<reference evidence="6" key="1">
    <citation type="submission" date="2025-08" db="UniProtKB">
        <authorList>
            <consortium name="Ensembl"/>
        </authorList>
    </citation>
    <scope>IDENTIFICATION</scope>
</reference>
<protein>
    <recommendedName>
        <fullName evidence="8">Non-histone chromosomal protein HMG-14</fullName>
    </recommendedName>
</protein>